<proteinExistence type="predicted"/>
<organism evidence="1 2">
    <name type="scientific">Pseudomonas entomophila (strain L48)</name>
    <dbReference type="NCBI Taxonomy" id="384676"/>
    <lineage>
        <taxon>Bacteria</taxon>
        <taxon>Pseudomonadati</taxon>
        <taxon>Pseudomonadota</taxon>
        <taxon>Gammaproteobacteria</taxon>
        <taxon>Pseudomonadales</taxon>
        <taxon>Pseudomonadaceae</taxon>
        <taxon>Pseudomonas</taxon>
    </lineage>
</organism>
<accession>Q1IFQ8</accession>
<name>Q1IFQ8_PSEE4</name>
<evidence type="ECO:0000313" key="2">
    <source>
        <dbReference type="Proteomes" id="UP000000658"/>
    </source>
</evidence>
<dbReference type="HOGENOM" id="CLU_189183_0_0_6"/>
<reference evidence="1 2" key="1">
    <citation type="journal article" date="2006" name="Nat. Biotechnol.">
        <title>Complete genome sequence of the entomopathogenic and metabolically versatile soil bacterium Pseudomonas entomophila.</title>
        <authorList>
            <person name="Vodovar N."/>
            <person name="Vallenet D."/>
            <person name="Cruveiller S."/>
            <person name="Rouy Z."/>
            <person name="Barbe V."/>
            <person name="Acosta C."/>
            <person name="Cattolico L."/>
            <person name="Jubin C."/>
            <person name="Lajus A."/>
            <person name="Segurens B."/>
            <person name="Vacherie B."/>
            <person name="Wincker P."/>
            <person name="Weissenbach J."/>
            <person name="Lemaitre B."/>
            <person name="Medigue C."/>
            <person name="Boccard F."/>
        </authorList>
    </citation>
    <scope>NUCLEOTIDE SEQUENCE [LARGE SCALE GENOMIC DNA]</scope>
    <source>
        <strain evidence="1 2">L48</strain>
    </source>
</reference>
<sequence>MSSVAVSVETVWRAFMEGELASALSNQLEASFELWRLRLILVDFKTRGMTKDEMLSCLESLRVTCDEDSILELMDIVEGYCNSNLLIFK</sequence>
<protein>
    <submittedName>
        <fullName evidence="1">Uncharacterized protein</fullName>
    </submittedName>
</protein>
<dbReference type="STRING" id="384676.PSEEN0551"/>
<dbReference type="EMBL" id="CT573326">
    <property type="protein sequence ID" value="CAK13496.1"/>
    <property type="molecule type" value="Genomic_DNA"/>
</dbReference>
<gene>
    <name evidence="1" type="ordered locus">PSEEN0551</name>
</gene>
<dbReference type="eggNOG" id="ENOG5033MDP">
    <property type="taxonomic scope" value="Bacteria"/>
</dbReference>
<evidence type="ECO:0000313" key="1">
    <source>
        <dbReference type="EMBL" id="CAK13496.1"/>
    </source>
</evidence>
<dbReference type="KEGG" id="pen:PSEEN0551"/>
<dbReference type="Proteomes" id="UP000000658">
    <property type="component" value="Chromosome"/>
</dbReference>
<dbReference type="AlphaFoldDB" id="Q1IFQ8"/>